<dbReference type="EMBL" id="DS995707">
    <property type="protein sequence ID" value="EEQ34629.1"/>
    <property type="molecule type" value="Genomic_DNA"/>
</dbReference>
<dbReference type="VEuPathDB" id="FungiDB:MCYG_07448"/>
<sequence>MWFLSVGTDVSPRSVWEDCPLEPWISYLPGPIRRRPDAVGRTEFGSQTYPTAEQQVTSPVEAKRKFLAVATFLQQTTEYSRREVSPPPTHLLHRTMKGGSTGFPDGERKEHPPFLCLDVGMMQEDGKRVLLTRRIHKSRLGVHGSLSVRETRVSAGSWYPQLRKYAMGYMIKIECKRLSRWPYSSSCSKATSFTTLVRWRTEIYPKTLKMSISTRAILSMG</sequence>
<dbReference type="GeneID" id="9225752"/>
<accession>C5FYN1</accession>
<feature type="region of interest" description="Disordered" evidence="1">
    <location>
        <begin position="79"/>
        <end position="105"/>
    </location>
</feature>
<evidence type="ECO:0000313" key="2">
    <source>
        <dbReference type="EMBL" id="EEQ34629.1"/>
    </source>
</evidence>
<protein>
    <submittedName>
        <fullName evidence="2">Uncharacterized protein</fullName>
    </submittedName>
</protein>
<name>C5FYN1_ARTOC</name>
<evidence type="ECO:0000256" key="1">
    <source>
        <dbReference type="SAM" id="MobiDB-lite"/>
    </source>
</evidence>
<organism evidence="2 3">
    <name type="scientific">Arthroderma otae (strain ATCC MYA-4605 / CBS 113480)</name>
    <name type="common">Microsporum canis</name>
    <dbReference type="NCBI Taxonomy" id="554155"/>
    <lineage>
        <taxon>Eukaryota</taxon>
        <taxon>Fungi</taxon>
        <taxon>Dikarya</taxon>
        <taxon>Ascomycota</taxon>
        <taxon>Pezizomycotina</taxon>
        <taxon>Eurotiomycetes</taxon>
        <taxon>Eurotiomycetidae</taxon>
        <taxon>Onygenales</taxon>
        <taxon>Arthrodermataceae</taxon>
        <taxon>Microsporum</taxon>
    </lineage>
</organism>
<dbReference type="HOGENOM" id="CLU_1250392_0_0_1"/>
<dbReference type="RefSeq" id="XP_002843665.1">
    <property type="nucleotide sequence ID" value="XM_002843619.1"/>
</dbReference>
<dbReference type="AlphaFoldDB" id="C5FYN1"/>
<proteinExistence type="predicted"/>
<gene>
    <name evidence="2" type="ORF">MCYG_07448</name>
</gene>
<evidence type="ECO:0000313" key="3">
    <source>
        <dbReference type="Proteomes" id="UP000002035"/>
    </source>
</evidence>
<dbReference type="Proteomes" id="UP000002035">
    <property type="component" value="Unassembled WGS sequence"/>
</dbReference>
<reference evidence="3" key="1">
    <citation type="journal article" date="2012" name="MBio">
        <title>Comparative genome analysis of Trichophyton rubrum and related dermatophytes reveals candidate genes involved in infection.</title>
        <authorList>
            <person name="Martinez D.A."/>
            <person name="Oliver B.G."/>
            <person name="Graeser Y."/>
            <person name="Goldberg J.M."/>
            <person name="Li W."/>
            <person name="Martinez-Rossi N.M."/>
            <person name="Monod M."/>
            <person name="Shelest E."/>
            <person name="Barton R.C."/>
            <person name="Birch E."/>
            <person name="Brakhage A.A."/>
            <person name="Chen Z."/>
            <person name="Gurr S.J."/>
            <person name="Heiman D."/>
            <person name="Heitman J."/>
            <person name="Kosti I."/>
            <person name="Rossi A."/>
            <person name="Saif S."/>
            <person name="Samalova M."/>
            <person name="Saunders C.W."/>
            <person name="Shea T."/>
            <person name="Summerbell R.C."/>
            <person name="Xu J."/>
            <person name="Young S."/>
            <person name="Zeng Q."/>
            <person name="Birren B.W."/>
            <person name="Cuomo C.A."/>
            <person name="White T.C."/>
        </authorList>
    </citation>
    <scope>NUCLEOTIDE SEQUENCE [LARGE SCALE GENOMIC DNA]</scope>
    <source>
        <strain evidence="3">ATCC MYA-4605 / CBS 113480</strain>
    </source>
</reference>
<keyword evidence="3" id="KW-1185">Reference proteome</keyword>